<dbReference type="Pfam" id="PF13966">
    <property type="entry name" value="zf-RVT"/>
    <property type="match status" value="1"/>
</dbReference>
<feature type="domain" description="Reverse transcriptase zinc-binding" evidence="3">
    <location>
        <begin position="1086"/>
        <end position="1170"/>
    </location>
</feature>
<feature type="coiled-coil region" evidence="1">
    <location>
        <begin position="667"/>
        <end position="694"/>
    </location>
</feature>
<feature type="compositionally biased region" description="Low complexity" evidence="2">
    <location>
        <begin position="225"/>
        <end position="243"/>
    </location>
</feature>
<feature type="region of interest" description="Disordered" evidence="2">
    <location>
        <begin position="1"/>
        <end position="91"/>
    </location>
</feature>
<dbReference type="Proteomes" id="UP001234989">
    <property type="component" value="Chromosome 4"/>
</dbReference>
<dbReference type="InterPro" id="IPR026960">
    <property type="entry name" value="RVT-Znf"/>
</dbReference>
<gene>
    <name evidence="4" type="ORF">MTR67_018752</name>
</gene>
<reference evidence="4" key="1">
    <citation type="submission" date="2023-08" db="EMBL/GenBank/DDBJ databases">
        <title>A de novo genome assembly of Solanum verrucosum Schlechtendal, a Mexican diploid species geographically isolated from the other diploid A-genome species in potato relatives.</title>
        <authorList>
            <person name="Hosaka K."/>
        </authorList>
    </citation>
    <scope>NUCLEOTIDE SEQUENCE</scope>
    <source>
        <tissue evidence="4">Young leaves</tissue>
    </source>
</reference>
<sequence>MEKMLPDDRFRPPDPSTVMPTPNIHPLLPESSSASSCNSSQAKETGDSSQRRHQNRSNIEVFRDDSDIRDCHTGRGSHNFEASSSSQGGVVSDGDYARIPVMNLENIQYEEEIEIQHREGKQHVQDLGQSSTSHMDEQLIKNQSKNTGQVVTGIDLMLPSPNPITNVDNIIVEVAVGGVDGKGQEAPTNLQEGVSKVRGELTHARHEEVDSDPSGEYRAPAAPITNQQQTGTQQVTDTGQQQGRFNNKSGDKLSKKKREAIKMRLQQSMGKESDVIAADKQIEEPFSHQDQNMPTIAEQVVNKGNKAKVIPDDYGVLNSEDDLDPDNQSMDGSDEDGENSMKHTDQVVGSTFRDKYSDVQRMTEQQDLSPRERKQTRHHPHQSIPSMADNSSRPMTRLQTLKKLHHLSIIAILEPFANNSHIDIVRSQLQMDYAVSNDNGKIWIFWSNEVTGRIMETHDQHITITFHHTDLSRNFMMSFIYAKCKEYMRRSLWDRLLFYANMEVPWCTIGDFNVITSIEEKLGGITCNMNKSFEFIGVIEACGLTDLGYTGLPFTWCNQRNAEASVWKRLDRSMVNDKWLEVMPQTTIENLSSVGSNHSPLLMEMTKDIESHIKYFKLLHFWIDNGIFLKTVQQCWEKGVNGNPMWRLHQKMKRVTGTVSKWSKKEYGDIFNEVKEFEENIRHSEEELMTNNNEDSRQKLHHMNANYIRHLKMEESILKQKTQLQWFKDGDANTKYFHALMRGRRKKLFLHKIYNDNEEWIQVVTPEQNEMLQAIPNMEELRQVVFAMNPNSAAGPDGIGGFFMETRGPQINHLSFADDVIIFASTDRHSLKLIMDRLGEYESTSVEKVSKRVCGWQARLLSFGGRITLIKHALQSIPIHTMAALSPPSTIIKYIETIIAEFYWGRDQNRRKYHWASLDTMSFPYTEGGVGIRRLSDICTSLQYKQWWNFSSKVSLWSQFLIAKYCQRAHPVAKKVNTGDSLMWRYMMKHKLQVEENIGWKIKSGSCSFWWDDWLGMVVLATYNTFISSLNNDTIAHFLVNGQWNERKLRQQVPPLLIPSILTTKFQVVQGVRDIAVWKLTEAGEFTCKSAWEMCRKKKATAVLNSQIWHRHIPFKMSFLLWRAIRYKLPTNEPLANFGVEPVKCSCCFQQGWDDIKHIFLQGHVAGHIWK</sequence>
<feature type="compositionally biased region" description="Basic and acidic residues" evidence="2">
    <location>
        <begin position="61"/>
        <end position="73"/>
    </location>
</feature>
<evidence type="ECO:0000313" key="4">
    <source>
        <dbReference type="EMBL" id="WMV25367.1"/>
    </source>
</evidence>
<evidence type="ECO:0000256" key="1">
    <source>
        <dbReference type="SAM" id="Coils"/>
    </source>
</evidence>
<keyword evidence="5" id="KW-1185">Reference proteome</keyword>
<feature type="compositionally biased region" description="Low complexity" evidence="2">
    <location>
        <begin position="31"/>
        <end position="40"/>
    </location>
</feature>
<dbReference type="InterPro" id="IPR036691">
    <property type="entry name" value="Endo/exonu/phosph_ase_sf"/>
</dbReference>
<dbReference type="EMBL" id="CP133615">
    <property type="protein sequence ID" value="WMV25367.1"/>
    <property type="molecule type" value="Genomic_DNA"/>
</dbReference>
<feature type="region of interest" description="Disordered" evidence="2">
    <location>
        <begin position="204"/>
        <end position="256"/>
    </location>
</feature>
<name>A0AAF0QMC3_SOLVR</name>
<dbReference type="SUPFAM" id="SSF56219">
    <property type="entry name" value="DNase I-like"/>
    <property type="match status" value="1"/>
</dbReference>
<evidence type="ECO:0000313" key="5">
    <source>
        <dbReference type="Proteomes" id="UP001234989"/>
    </source>
</evidence>
<proteinExistence type="predicted"/>
<organism evidence="4 5">
    <name type="scientific">Solanum verrucosum</name>
    <dbReference type="NCBI Taxonomy" id="315347"/>
    <lineage>
        <taxon>Eukaryota</taxon>
        <taxon>Viridiplantae</taxon>
        <taxon>Streptophyta</taxon>
        <taxon>Embryophyta</taxon>
        <taxon>Tracheophyta</taxon>
        <taxon>Spermatophyta</taxon>
        <taxon>Magnoliopsida</taxon>
        <taxon>eudicotyledons</taxon>
        <taxon>Gunneridae</taxon>
        <taxon>Pentapetalae</taxon>
        <taxon>asterids</taxon>
        <taxon>lamiids</taxon>
        <taxon>Solanales</taxon>
        <taxon>Solanaceae</taxon>
        <taxon>Solanoideae</taxon>
        <taxon>Solaneae</taxon>
        <taxon>Solanum</taxon>
    </lineage>
</organism>
<evidence type="ECO:0000256" key="2">
    <source>
        <dbReference type="SAM" id="MobiDB-lite"/>
    </source>
</evidence>
<dbReference type="AlphaFoldDB" id="A0AAF0QMC3"/>
<dbReference type="PANTHER" id="PTHR33710">
    <property type="entry name" value="BNAC02G09200D PROTEIN"/>
    <property type="match status" value="1"/>
</dbReference>
<feature type="compositionally biased region" description="Polar residues" evidence="2">
    <location>
        <begin position="383"/>
        <end position="393"/>
    </location>
</feature>
<accession>A0AAF0QMC3</accession>
<feature type="compositionally biased region" description="Basic and acidic residues" evidence="2">
    <location>
        <begin position="1"/>
        <end position="12"/>
    </location>
</feature>
<evidence type="ECO:0000259" key="3">
    <source>
        <dbReference type="Pfam" id="PF13966"/>
    </source>
</evidence>
<keyword evidence="1" id="KW-0175">Coiled coil</keyword>
<protein>
    <recommendedName>
        <fullName evidence="3">Reverse transcriptase zinc-binding domain-containing protein</fullName>
    </recommendedName>
</protein>
<dbReference type="PANTHER" id="PTHR33710:SF54">
    <property type="entry name" value="NON-LTR RETROELEMENT REVERSE TRANSCRIPTASE"/>
    <property type="match status" value="1"/>
</dbReference>
<feature type="region of interest" description="Disordered" evidence="2">
    <location>
        <begin position="311"/>
        <end position="393"/>
    </location>
</feature>